<evidence type="ECO:0000313" key="3">
    <source>
        <dbReference type="Proteomes" id="UP000251889"/>
    </source>
</evidence>
<dbReference type="SUPFAM" id="SSF50965">
    <property type="entry name" value="Galactose oxidase, central domain"/>
    <property type="match status" value="3"/>
</dbReference>
<name>A0A364XXZ7_9BACT</name>
<keyword evidence="3" id="KW-1185">Reference proteome</keyword>
<accession>A0A364XXZ7</accession>
<dbReference type="Gene3D" id="2.60.40.10">
    <property type="entry name" value="Immunoglobulins"/>
    <property type="match status" value="3"/>
</dbReference>
<dbReference type="SUPFAM" id="SSF63829">
    <property type="entry name" value="Calcium-dependent phosphotriesterase"/>
    <property type="match status" value="1"/>
</dbReference>
<comment type="caution">
    <text evidence="2">The sequence shown here is derived from an EMBL/GenBank/DDBJ whole genome shotgun (WGS) entry which is preliminary data.</text>
</comment>
<protein>
    <recommendedName>
        <fullName evidence="1">Secretion system C-terminal sorting domain-containing protein</fullName>
    </recommendedName>
</protein>
<evidence type="ECO:0000259" key="1">
    <source>
        <dbReference type="Pfam" id="PF18962"/>
    </source>
</evidence>
<dbReference type="Proteomes" id="UP000251889">
    <property type="component" value="Unassembled WGS sequence"/>
</dbReference>
<dbReference type="NCBIfam" id="TIGR04183">
    <property type="entry name" value="Por_Secre_tail"/>
    <property type="match status" value="1"/>
</dbReference>
<organism evidence="2 3">
    <name type="scientific">Pseudochryseolinea flava</name>
    <dbReference type="NCBI Taxonomy" id="2059302"/>
    <lineage>
        <taxon>Bacteria</taxon>
        <taxon>Pseudomonadati</taxon>
        <taxon>Bacteroidota</taxon>
        <taxon>Cytophagia</taxon>
        <taxon>Cytophagales</taxon>
        <taxon>Fulvivirgaceae</taxon>
        <taxon>Pseudochryseolinea</taxon>
    </lineage>
</organism>
<dbReference type="InterPro" id="IPR011043">
    <property type="entry name" value="Gal_Oxase/kelch_b-propeller"/>
</dbReference>
<dbReference type="InterPro" id="IPR013783">
    <property type="entry name" value="Ig-like_fold"/>
</dbReference>
<evidence type="ECO:0000313" key="2">
    <source>
        <dbReference type="EMBL" id="RAV98869.1"/>
    </source>
</evidence>
<dbReference type="OrthoDB" id="615576at2"/>
<dbReference type="EMBL" id="QMFY01000014">
    <property type="protein sequence ID" value="RAV98869.1"/>
    <property type="molecule type" value="Genomic_DNA"/>
</dbReference>
<gene>
    <name evidence="2" type="ORF">DQQ10_21440</name>
</gene>
<dbReference type="Pfam" id="PF18962">
    <property type="entry name" value="Por_Secre_tail"/>
    <property type="match status" value="1"/>
</dbReference>
<dbReference type="RefSeq" id="WP_112748978.1">
    <property type="nucleotide sequence ID" value="NZ_QMFY01000014.1"/>
</dbReference>
<reference evidence="2 3" key="1">
    <citation type="submission" date="2018-06" db="EMBL/GenBank/DDBJ databases">
        <title>Chryseolinea flavus sp. nov., a member of the phylum Bacteroidetes isolated from soil.</title>
        <authorList>
            <person name="Li Y."/>
            <person name="Wang J."/>
        </authorList>
    </citation>
    <scope>NUCLEOTIDE SEQUENCE [LARGE SCALE GENOMIC DNA]</scope>
    <source>
        <strain evidence="2 3">SDU1-6</strain>
    </source>
</reference>
<proteinExistence type="predicted"/>
<sequence>MKNLKPFRHVADKLYRGLKILGIALVLSSIVNTTIGQTIYTTLSRGGSDNMGAIGHFDELTSTWTKDFEFTTPYPGGAIQNNHLVEANGKFYGLSPIGGENNFGLLFSWDPITNEYNVLFEFGQNNLQGTNGFNPSGSMVHRDGKLYGAIATGGIYSGGVIFEFDLSTGVFTKRYDFEQISGRSPIGELQYHNLKFYGVTVDGGSNGNGVIFEWDPVSNIYNAKIEFTTARGLEAAGSMTLYNGKFYGQTTYGGPHDNGTLYEWDPLTNIFTVRAALAATTNGNSTRGPLILSNGKFYGIARSGSSDGILFEWDPSTFAFTKTLSMFCSNNNLCQPFGSLAAFNGKLYGFTAGVPDGKIFEWDPLSNTVQTKVNFNTKGAAFPAGKLVFKEGKFFAMTNSGGLGGWGVIFEWNPGTNSYKNKINFNTAPDGSTPLGDLIAVDGKFYGMTSSGGNNGSGVLFRWDPAINVFTKLFDFSVTQGRNPQGILVHRDGKLYGMTVAGGIHHDGVIFSYDLLTNVYSKKVDFDCGTTGCLPQGSLTWENGKFYATTQRGGATNGGTIFEWEPITNVFTKRYDFQRTTGYRPTSTLTFQNGKFYGTTNDGGPDPTFQAGGVFQWDPLTNNYTLLKSFTSAVATSAHGELTYVNGKFYGLASNGGLDGVGTIYSLDLSSNEFKAEYSFMFNASGIAPKGALTLSDGKLYGTAERDGPSAGGGYLFWYEPSQGIYKSLYNFTMSSGFNPSFTKPVVIPSPLPIPNVFITSPADGSVGQKIKLNLTSKKLTGASIYTIQVSPTSLFGEGTKTNSGGISQSFDSLAFNTTYYTRVKTDLSPAWGKITTFKTVGASFYSFVKTPSHQATNILLSQKIIANTVAGATSYTVELSEDSTFNPGTVMTRTQPYTIFDFGRLTPGTTYYSRVRTNLDEAWGELRSFTTQTALSATYVTQPIQGATNVNAEVVYVHANNIGAETYTFQLSTHADFSTIDFEQTTNYPSATFSDLSYNTKYYNRVKTDLTSAFGEIRHFTTRDASAYAYVESPMTGANNLAYVLDVKSNNVRGASLYTIELNTEIDFSGTSIVQSASTNKIQFELDYDQLYFVRVKTDLSTAWGKTTYFTTGNPVSRATIIDEEVYGWPTSTTVSVGLRANLIHNATLYGIEVSPNPDFSGPMISLDGPYRNKVFTLQTSMTYYARVWTDLAFGERGPVYQFYTQSPPPNQPIGRVTTPVEDELLYQEHNVSSFPNPFMNELVVNVHTSRMEDVAITMFDLTGREVHAAIISSNNDHVLHTNLLNGVYLLKVKTSSYVETIKVIREQK</sequence>
<dbReference type="NCBIfam" id="TIGR03803">
    <property type="entry name" value="Gloeo_Verruco"/>
    <property type="match status" value="11"/>
</dbReference>
<feature type="domain" description="Secretion system C-terminal sorting" evidence="1">
    <location>
        <begin position="1236"/>
        <end position="1305"/>
    </location>
</feature>
<dbReference type="InterPro" id="IPR026444">
    <property type="entry name" value="Secre_tail"/>
</dbReference>
<dbReference type="InterPro" id="IPR022519">
    <property type="entry name" value="Gloeo/Verruco_rpt"/>
</dbReference>